<dbReference type="UniPathway" id="UPA00277">
    <property type="reaction ID" value="UER00407"/>
</dbReference>
<keyword evidence="11 15" id="KW-0067">ATP-binding</keyword>
<keyword evidence="10 15" id="KW-0274">FAD</keyword>
<evidence type="ECO:0000256" key="12">
    <source>
        <dbReference type="ARBA" id="ARBA00023268"/>
    </source>
</evidence>
<dbReference type="EMBL" id="PDOD01000002">
    <property type="protein sequence ID" value="PYZ93100.1"/>
    <property type="molecule type" value="Genomic_DNA"/>
</dbReference>
<keyword evidence="8 15" id="KW-0547">Nucleotide-binding</keyword>
<dbReference type="Gene3D" id="2.40.30.30">
    <property type="entry name" value="Riboflavin kinase-like"/>
    <property type="match status" value="1"/>
</dbReference>
<comment type="catalytic activity">
    <reaction evidence="14 15">
        <text>FMN + ATP + H(+) = FAD + diphosphate</text>
        <dbReference type="Rhea" id="RHEA:17237"/>
        <dbReference type="ChEBI" id="CHEBI:15378"/>
        <dbReference type="ChEBI" id="CHEBI:30616"/>
        <dbReference type="ChEBI" id="CHEBI:33019"/>
        <dbReference type="ChEBI" id="CHEBI:57692"/>
        <dbReference type="ChEBI" id="CHEBI:58210"/>
        <dbReference type="EC" id="2.7.7.2"/>
    </reaction>
</comment>
<keyword evidence="9 15" id="KW-0418">Kinase</keyword>
<dbReference type="UniPathway" id="UPA00276">
    <property type="reaction ID" value="UER00406"/>
</dbReference>
<evidence type="ECO:0000313" key="18">
    <source>
        <dbReference type="Proteomes" id="UP000248214"/>
    </source>
</evidence>
<evidence type="ECO:0000256" key="6">
    <source>
        <dbReference type="ARBA" id="ARBA00022679"/>
    </source>
</evidence>
<evidence type="ECO:0000256" key="13">
    <source>
        <dbReference type="ARBA" id="ARBA00047880"/>
    </source>
</evidence>
<accession>A0A323TEM0</accession>
<dbReference type="Pfam" id="PF06574">
    <property type="entry name" value="FAD_syn"/>
    <property type="match status" value="1"/>
</dbReference>
<evidence type="ECO:0000256" key="10">
    <source>
        <dbReference type="ARBA" id="ARBA00022827"/>
    </source>
</evidence>
<dbReference type="InterPro" id="IPR023465">
    <property type="entry name" value="Riboflavin_kinase_dom_sf"/>
</dbReference>
<keyword evidence="5 15" id="KW-0288">FMN</keyword>
<dbReference type="GO" id="GO:0006747">
    <property type="term" value="P:FAD biosynthetic process"/>
    <property type="evidence" value="ECO:0007669"/>
    <property type="project" value="UniProtKB-UniRule"/>
</dbReference>
<evidence type="ECO:0000256" key="1">
    <source>
        <dbReference type="ARBA" id="ARBA00002121"/>
    </source>
</evidence>
<dbReference type="SUPFAM" id="SSF82114">
    <property type="entry name" value="Riboflavin kinase-like"/>
    <property type="match status" value="1"/>
</dbReference>
<comment type="function">
    <text evidence="1">Catalyzes the phosphorylation of riboflavin to FMN followed by the adenylation of FMN to FAD.</text>
</comment>
<name>A0A323TEM0_9BACI</name>
<dbReference type="GO" id="GO:0005524">
    <property type="term" value="F:ATP binding"/>
    <property type="evidence" value="ECO:0007669"/>
    <property type="project" value="UniProtKB-UniRule"/>
</dbReference>
<dbReference type="GO" id="GO:0003919">
    <property type="term" value="F:FMN adenylyltransferase activity"/>
    <property type="evidence" value="ECO:0007669"/>
    <property type="project" value="UniProtKB-UniRule"/>
</dbReference>
<feature type="domain" description="Riboflavin kinase" evidence="16">
    <location>
        <begin position="194"/>
        <end position="321"/>
    </location>
</feature>
<keyword evidence="7 15" id="KW-0548">Nucleotidyltransferase</keyword>
<dbReference type="Gene3D" id="3.40.50.620">
    <property type="entry name" value="HUPs"/>
    <property type="match status" value="1"/>
</dbReference>
<evidence type="ECO:0000256" key="5">
    <source>
        <dbReference type="ARBA" id="ARBA00022643"/>
    </source>
</evidence>
<keyword evidence="18" id="KW-1185">Reference proteome</keyword>
<evidence type="ECO:0000313" key="17">
    <source>
        <dbReference type="EMBL" id="PYZ93100.1"/>
    </source>
</evidence>
<comment type="pathway">
    <text evidence="3 15">Cofactor biosynthesis; FMN biosynthesis; FMN from riboflavin (ATP route): step 1/1.</text>
</comment>
<dbReference type="FunFam" id="2.40.30.30:FF:000003">
    <property type="entry name" value="Riboflavin biosynthesis protein"/>
    <property type="match status" value="1"/>
</dbReference>
<dbReference type="InterPro" id="IPR015864">
    <property type="entry name" value="FAD_synthase"/>
</dbReference>
<evidence type="ECO:0000256" key="3">
    <source>
        <dbReference type="ARBA" id="ARBA00005201"/>
    </source>
</evidence>
<dbReference type="InterPro" id="IPR002606">
    <property type="entry name" value="Riboflavin_kinase_bac"/>
</dbReference>
<evidence type="ECO:0000256" key="11">
    <source>
        <dbReference type="ARBA" id="ARBA00022840"/>
    </source>
</evidence>
<dbReference type="GO" id="GO:0008531">
    <property type="term" value="F:riboflavin kinase activity"/>
    <property type="evidence" value="ECO:0007669"/>
    <property type="project" value="UniProtKB-UniRule"/>
</dbReference>
<dbReference type="Pfam" id="PF01687">
    <property type="entry name" value="Flavokinase"/>
    <property type="match status" value="1"/>
</dbReference>
<dbReference type="OrthoDB" id="9803667at2"/>
<comment type="catalytic activity">
    <reaction evidence="13 15">
        <text>riboflavin + ATP = FMN + ADP + H(+)</text>
        <dbReference type="Rhea" id="RHEA:14357"/>
        <dbReference type="ChEBI" id="CHEBI:15378"/>
        <dbReference type="ChEBI" id="CHEBI:30616"/>
        <dbReference type="ChEBI" id="CHEBI:57986"/>
        <dbReference type="ChEBI" id="CHEBI:58210"/>
        <dbReference type="ChEBI" id="CHEBI:456216"/>
        <dbReference type="EC" id="2.7.1.26"/>
    </reaction>
</comment>
<dbReference type="EC" id="2.7.1.26" evidence="15"/>
<dbReference type="AlphaFoldDB" id="A0A323TEM0"/>
<dbReference type="CDD" id="cd02064">
    <property type="entry name" value="FAD_synthetase_N"/>
    <property type="match status" value="1"/>
</dbReference>
<dbReference type="InterPro" id="IPR014729">
    <property type="entry name" value="Rossmann-like_a/b/a_fold"/>
</dbReference>
<protein>
    <recommendedName>
        <fullName evidence="15">Riboflavin biosynthesis protein</fullName>
    </recommendedName>
    <domain>
        <recommendedName>
            <fullName evidence="15">Riboflavin kinase</fullName>
            <ecNumber evidence="15">2.7.1.26</ecNumber>
        </recommendedName>
        <alternativeName>
            <fullName evidence="15">Flavokinase</fullName>
        </alternativeName>
    </domain>
    <domain>
        <recommendedName>
            <fullName evidence="15">FMN adenylyltransferase</fullName>
            <ecNumber evidence="15">2.7.7.2</ecNumber>
        </recommendedName>
        <alternativeName>
            <fullName evidence="15">FAD pyrophosphorylase</fullName>
        </alternativeName>
        <alternativeName>
            <fullName evidence="15">FAD synthase</fullName>
        </alternativeName>
    </domain>
</protein>
<evidence type="ECO:0000256" key="2">
    <source>
        <dbReference type="ARBA" id="ARBA00004726"/>
    </source>
</evidence>
<reference evidence="17 18" key="1">
    <citation type="submission" date="2017-10" db="EMBL/GenBank/DDBJ databases">
        <title>Bacillus sp. nov., a halophilic bacterium isolated from a Keqin Lake.</title>
        <authorList>
            <person name="Wang H."/>
        </authorList>
    </citation>
    <scope>NUCLEOTIDE SEQUENCE [LARGE SCALE GENOMIC DNA]</scope>
    <source>
        <strain evidence="17 18">KQ-12</strain>
    </source>
</reference>
<evidence type="ECO:0000259" key="16">
    <source>
        <dbReference type="SMART" id="SM00904"/>
    </source>
</evidence>
<evidence type="ECO:0000256" key="4">
    <source>
        <dbReference type="ARBA" id="ARBA00022630"/>
    </source>
</evidence>
<dbReference type="EC" id="2.7.7.2" evidence="15"/>
<evidence type="ECO:0000256" key="14">
    <source>
        <dbReference type="ARBA" id="ARBA00049494"/>
    </source>
</evidence>
<keyword evidence="4 15" id="KW-0285">Flavoprotein</keyword>
<evidence type="ECO:0000256" key="8">
    <source>
        <dbReference type="ARBA" id="ARBA00022741"/>
    </source>
</evidence>
<dbReference type="NCBIfam" id="NF004160">
    <property type="entry name" value="PRK05627.1-3"/>
    <property type="match status" value="1"/>
</dbReference>
<dbReference type="NCBIfam" id="NF004162">
    <property type="entry name" value="PRK05627.1-5"/>
    <property type="match status" value="1"/>
</dbReference>
<evidence type="ECO:0000256" key="9">
    <source>
        <dbReference type="ARBA" id="ARBA00022777"/>
    </source>
</evidence>
<dbReference type="Proteomes" id="UP000248214">
    <property type="component" value="Unassembled WGS sequence"/>
</dbReference>
<dbReference type="SMART" id="SM00904">
    <property type="entry name" value="Flavokinase"/>
    <property type="match status" value="1"/>
</dbReference>
<evidence type="ECO:0000256" key="15">
    <source>
        <dbReference type="PIRNR" id="PIRNR004491"/>
    </source>
</evidence>
<sequence length="321" mass="36362">MSIEINEVAPLEIIRLKHPHAPLTLPDTVVALGFFDGVHRGHQKVIDVAKSEAKKRNIKSAVMTFFPHPKEVLRKEEQHTIQYLSPLPEKIELMEEMGIDYLFIVTFDRFFADLSPQQFVDQYLIDLNVKHVVAGFDYSYGRLGKGTMETLPFHSRSQFSHSVVDQVSHGDEKISSTEIRQALNEGNMSKVNDYLGRPFNISGKVVHGEKRGRTIGFPTANIDPVERTVVPAKGVYACMLISQGRANLPSVCNVGYKPTFHDKSPLKPTIEVHVLNFNENLYDEHVQVVFLGRIRGEEKFDSIEGLKKQISADIEKAQQFY</sequence>
<gene>
    <name evidence="17" type="ORF">CR194_07835</name>
</gene>
<keyword evidence="6 15" id="KW-0808">Transferase</keyword>
<keyword evidence="12" id="KW-0511">Multifunctional enzyme</keyword>
<comment type="similarity">
    <text evidence="15">Belongs to the ribF family.</text>
</comment>
<dbReference type="GO" id="GO:0009398">
    <property type="term" value="P:FMN biosynthetic process"/>
    <property type="evidence" value="ECO:0007669"/>
    <property type="project" value="UniProtKB-UniRule"/>
</dbReference>
<proteinExistence type="inferred from homology"/>
<dbReference type="InterPro" id="IPR023468">
    <property type="entry name" value="Riboflavin_kinase"/>
</dbReference>
<dbReference type="PANTHER" id="PTHR22749">
    <property type="entry name" value="RIBOFLAVIN KINASE/FMN ADENYLYLTRANSFERASE"/>
    <property type="match status" value="1"/>
</dbReference>
<dbReference type="NCBIfam" id="TIGR00083">
    <property type="entry name" value="ribF"/>
    <property type="match status" value="1"/>
</dbReference>
<dbReference type="PANTHER" id="PTHR22749:SF6">
    <property type="entry name" value="RIBOFLAVIN KINASE"/>
    <property type="match status" value="1"/>
</dbReference>
<dbReference type="SUPFAM" id="SSF52374">
    <property type="entry name" value="Nucleotidylyl transferase"/>
    <property type="match status" value="1"/>
</dbReference>
<dbReference type="PIRSF" id="PIRSF004491">
    <property type="entry name" value="FAD_Synth"/>
    <property type="match status" value="1"/>
</dbReference>
<organism evidence="17 18">
    <name type="scientific">Salipaludibacillus keqinensis</name>
    <dbReference type="NCBI Taxonomy" id="2045207"/>
    <lineage>
        <taxon>Bacteria</taxon>
        <taxon>Bacillati</taxon>
        <taxon>Bacillota</taxon>
        <taxon>Bacilli</taxon>
        <taxon>Bacillales</taxon>
        <taxon>Bacillaceae</taxon>
    </lineage>
</organism>
<dbReference type="FunFam" id="3.40.50.620:FF:000021">
    <property type="entry name" value="Riboflavin biosynthesis protein"/>
    <property type="match status" value="1"/>
</dbReference>
<comment type="pathway">
    <text evidence="2 15">Cofactor biosynthesis; FAD biosynthesis; FAD from FMN: step 1/1.</text>
</comment>
<comment type="caution">
    <text evidence="17">The sequence shown here is derived from an EMBL/GenBank/DDBJ whole genome shotgun (WGS) entry which is preliminary data.</text>
</comment>
<evidence type="ECO:0000256" key="7">
    <source>
        <dbReference type="ARBA" id="ARBA00022695"/>
    </source>
</evidence>
<dbReference type="GO" id="GO:0009231">
    <property type="term" value="P:riboflavin biosynthetic process"/>
    <property type="evidence" value="ECO:0007669"/>
    <property type="project" value="InterPro"/>
</dbReference>
<dbReference type="InterPro" id="IPR015865">
    <property type="entry name" value="Riboflavin_kinase_bac/euk"/>
</dbReference>